<evidence type="ECO:0000313" key="1">
    <source>
        <dbReference type="EMBL" id="KCZ73686.1"/>
    </source>
</evidence>
<sequence length="147" mass="16228">MIPQEAHITPRIAITRTKIQTSSGKLFIIEADEPPILIGSDKAPNAVQTVLHALASCLIVGFVYNAAVRGINIKAVNINLEGDLDLRGFLGISEDVRPGYQNIRVICRIKSDAPRDRIEEVWEYARRTSPVTDIIRNGVPVSITLEQ</sequence>
<dbReference type="RefSeq" id="WP_157833947.1">
    <property type="nucleotide sequence ID" value="NZ_JMIY01000001.1"/>
</dbReference>
<organism evidence="1 2">
    <name type="scientific">Candidatus Methanoperedens nitratireducens</name>
    <dbReference type="NCBI Taxonomy" id="1392998"/>
    <lineage>
        <taxon>Archaea</taxon>
        <taxon>Methanobacteriati</taxon>
        <taxon>Methanobacteriota</taxon>
        <taxon>Stenosarchaea group</taxon>
        <taxon>Methanomicrobia</taxon>
        <taxon>Methanosarcinales</taxon>
        <taxon>ANME-2 cluster</taxon>
        <taxon>Candidatus Methanoperedentaceae</taxon>
        <taxon>Candidatus Methanoperedens</taxon>
    </lineage>
</organism>
<proteinExistence type="predicted"/>
<reference evidence="1 2" key="1">
    <citation type="journal article" date="2013" name="Nature">
        <title>Anaerobic oxidation of methane coupled to nitrate reduction in a novel archaeal lineage.</title>
        <authorList>
            <person name="Haroon M.F."/>
            <person name="Hu S."/>
            <person name="Shi Y."/>
            <person name="Imelfort M."/>
            <person name="Keller J."/>
            <person name="Hugenholtz P."/>
            <person name="Yuan Z."/>
            <person name="Tyson G.W."/>
        </authorList>
    </citation>
    <scope>NUCLEOTIDE SEQUENCE [LARGE SCALE GENOMIC DNA]</scope>
    <source>
        <strain evidence="1 2">ANME-2d</strain>
    </source>
</reference>
<evidence type="ECO:0000313" key="2">
    <source>
        <dbReference type="Proteomes" id="UP000027153"/>
    </source>
</evidence>
<protein>
    <submittedName>
        <fullName evidence="1">Putative redox protein, regulator of disulfide bond formation</fullName>
    </submittedName>
</protein>
<dbReference type="InterPro" id="IPR003718">
    <property type="entry name" value="OsmC/Ohr_fam"/>
</dbReference>
<dbReference type="EMBL" id="JMIY01000001">
    <property type="protein sequence ID" value="KCZ73686.1"/>
    <property type="molecule type" value="Genomic_DNA"/>
</dbReference>
<dbReference type="InterPro" id="IPR015946">
    <property type="entry name" value="KH_dom-like_a/b"/>
</dbReference>
<dbReference type="InterPro" id="IPR036102">
    <property type="entry name" value="OsmC/Ohrsf"/>
</dbReference>
<dbReference type="Gene3D" id="3.30.300.20">
    <property type="match status" value="1"/>
</dbReference>
<dbReference type="AlphaFoldDB" id="A0A062V3L1"/>
<dbReference type="Pfam" id="PF02566">
    <property type="entry name" value="OsmC"/>
    <property type="match status" value="1"/>
</dbReference>
<gene>
    <name evidence="1" type="ORF">ANME2D_00759</name>
</gene>
<name>A0A062V3L1_9EURY</name>
<dbReference type="PANTHER" id="PTHR35368:SF1">
    <property type="entry name" value="HYDROPEROXIDE REDUCTASE"/>
    <property type="match status" value="1"/>
</dbReference>
<dbReference type="PATRIC" id="fig|1392998.3.peg.369"/>
<accession>A0A062V3L1</accession>
<keyword evidence="2" id="KW-1185">Reference proteome</keyword>
<dbReference type="SUPFAM" id="SSF82784">
    <property type="entry name" value="OsmC-like"/>
    <property type="match status" value="1"/>
</dbReference>
<dbReference type="PANTHER" id="PTHR35368">
    <property type="entry name" value="HYDROPEROXIDE REDUCTASE"/>
    <property type="match status" value="1"/>
</dbReference>
<comment type="caution">
    <text evidence="1">The sequence shown here is derived from an EMBL/GenBank/DDBJ whole genome shotgun (WGS) entry which is preliminary data.</text>
</comment>
<dbReference type="InterPro" id="IPR052924">
    <property type="entry name" value="OsmC/Ohr_hydroprdx_reductase"/>
</dbReference>
<dbReference type="Proteomes" id="UP000027153">
    <property type="component" value="Unassembled WGS sequence"/>
</dbReference>
<dbReference type="OrthoDB" id="106754at2157"/>